<dbReference type="InterPro" id="IPR028994">
    <property type="entry name" value="Integrin_alpha_N"/>
</dbReference>
<evidence type="ECO:0000313" key="5">
    <source>
        <dbReference type="Proteomes" id="UP000477386"/>
    </source>
</evidence>
<dbReference type="Pfam" id="PF07593">
    <property type="entry name" value="UnbV_ASPIC"/>
    <property type="match status" value="1"/>
</dbReference>
<sequence>MNIIDFEYVYNGGGTAIGDFNNDGLSDIFFTGNQVSNRLYINKGDFKFDDITQKAGVTGNGKWCSGVALVDINNDGWMDIYVGATVSKVAAKRENMLFVNQGAKPGETPVFREMAKEYGIADDGHTTNAAFFDYDNDGDLDLYVLTNTIEENPNAYRDRILDGSSPTTDRLYRNDPNPTLGHPVFTNVSKQEGILSEGYGLGLNITDINRDGWKDVYVTNDYLSDDLLYINNHDGNNRHTGFTDQAPQYFKHTSGAAMGNDVADINNDGLADIVAVDMLPRDNARKKMLMGANNYQTYLNNEQFKHTYQYTRNTLQLNQGLAPTPTGKHPVFSEIGLFSDVAETDWSWAPTLMDFDHDGYRDLLITNGFPKDVTDRDFGSFRAESERIAEKSFMLAQIPVIKISNYAFRNKGDLTFEDVTEKWGLKLPSFSNGAAYGDLDNDGDVDYVVNNINDSAFVYRNNLVESKIDKANYLRIKFAGEAQNRMGLGAIVELHYGNGQAGGTKQQVYEHSPYRGYLSTVEPIAHFGLGDVSTIDEVRIIWPGLNGSPQKQQTLRNVKTNQVLAVDVRNAHEPVPLTPQPKSLFTEVTDSLNITYQHVEPEHIDFNVQKLLPHKLSQFAPAVSAGDVNGDGLDDLFIGGSRMNKGHFLIQTAAGSFVENDLLPGAAISVAAGGNAKDKQEEDMGTLLFDADGDGDLDLYIASGGIEGNANTPTFQDRLYLNNGKGVFTLDQQALPACTVSKSCVKAIDFDRDGDLDLFVGGRVEPDHYPKPVSSFVFRNDSKPGQAKFTDVTKAVAPALQDLGLVCDALWTDYDNDGWPDLMLAGEFMPLTILRNQQGKLQPVDNKLGNQKGWWNSLVAGDFDRDGDMDYIAGNLGQNARMRASDKEPVRIYAGDFDNNGFYDAIPTIFITDEKGINREFTFHGRDDLIKQMIAMRKRFPLYKDFTQASIDKLLTPEEREKALVLEANYLQSAYIENKGNGAFAIHPLPTPAQMGPIFGMVADDVDHDGNLDVMLVGNDYSGEVMMGRYDALNGMWLRGNGKGEFAPQSIATSGFYVPGNAKGLAQLTTANGHELLVATQNRGRLCVFRNSKSVPSVRLRPTDASALLTFADGKKQKVEFSYGNSFLSQSARTLSIDPQVKSVEITDSRGRKRQELDQVKLVVR</sequence>
<protein>
    <submittedName>
        <fullName evidence="4">VCBS repeat-containing protein</fullName>
    </submittedName>
</protein>
<organism evidence="4 5">
    <name type="scientific">Spirosoma agri</name>
    <dbReference type="NCBI Taxonomy" id="1987381"/>
    <lineage>
        <taxon>Bacteria</taxon>
        <taxon>Pseudomonadati</taxon>
        <taxon>Bacteroidota</taxon>
        <taxon>Cytophagia</taxon>
        <taxon>Cytophagales</taxon>
        <taxon>Cytophagaceae</taxon>
        <taxon>Spirosoma</taxon>
    </lineage>
</organism>
<reference evidence="4 5" key="1">
    <citation type="submission" date="2020-02" db="EMBL/GenBank/DDBJ databases">
        <title>Draft genome sequence of two Spirosoma agri KCTC 52727 and Spirosoma terrae KCTC 52035.</title>
        <authorList>
            <person name="Rojas J."/>
            <person name="Ambika Manirajan B."/>
            <person name="Ratering S."/>
            <person name="Suarez C."/>
            <person name="Schnell S."/>
        </authorList>
    </citation>
    <scope>NUCLEOTIDE SEQUENCE [LARGE SCALE GENOMIC DNA]</scope>
    <source>
        <strain evidence="4 5">KCTC 52727</strain>
    </source>
</reference>
<evidence type="ECO:0000313" key="4">
    <source>
        <dbReference type="EMBL" id="NEU68178.1"/>
    </source>
</evidence>
<dbReference type="AlphaFoldDB" id="A0A6M0IIU6"/>
<dbReference type="PANTHER" id="PTHR16026:SF0">
    <property type="entry name" value="CARTILAGE ACIDIC PROTEIN 1"/>
    <property type="match status" value="1"/>
</dbReference>
<dbReference type="InterPro" id="IPR011519">
    <property type="entry name" value="UnbV_ASPIC"/>
</dbReference>
<name>A0A6M0IIU6_9BACT</name>
<dbReference type="InterPro" id="IPR027039">
    <property type="entry name" value="Crtac1"/>
</dbReference>
<dbReference type="EMBL" id="JAAGNZ010000001">
    <property type="protein sequence ID" value="NEU68178.1"/>
    <property type="molecule type" value="Genomic_DNA"/>
</dbReference>
<dbReference type="Gene3D" id="2.130.10.130">
    <property type="entry name" value="Integrin alpha, N-terminal"/>
    <property type="match status" value="3"/>
</dbReference>
<feature type="region of interest" description="Disordered" evidence="2">
    <location>
        <begin position="158"/>
        <end position="178"/>
    </location>
</feature>
<dbReference type="InterPro" id="IPR013517">
    <property type="entry name" value="FG-GAP"/>
</dbReference>
<keyword evidence="1" id="KW-0732">Signal</keyword>
<evidence type="ECO:0000259" key="3">
    <source>
        <dbReference type="Pfam" id="PF07593"/>
    </source>
</evidence>
<evidence type="ECO:0000256" key="2">
    <source>
        <dbReference type="SAM" id="MobiDB-lite"/>
    </source>
</evidence>
<accession>A0A6M0IIU6</accession>
<keyword evidence="5" id="KW-1185">Reference proteome</keyword>
<dbReference type="SUPFAM" id="SSF69318">
    <property type="entry name" value="Integrin alpha N-terminal domain"/>
    <property type="match status" value="3"/>
</dbReference>
<gene>
    <name evidence="4" type="ORF">GK091_14900</name>
</gene>
<dbReference type="Pfam" id="PF13517">
    <property type="entry name" value="FG-GAP_3"/>
    <property type="match status" value="4"/>
</dbReference>
<feature type="domain" description="ASPIC/UnbV" evidence="3">
    <location>
        <begin position="487"/>
        <end position="564"/>
    </location>
</feature>
<dbReference type="PANTHER" id="PTHR16026">
    <property type="entry name" value="CARTILAGE ACIDIC PROTEIN 1"/>
    <property type="match status" value="1"/>
</dbReference>
<proteinExistence type="predicted"/>
<comment type="caution">
    <text evidence="4">The sequence shown here is derived from an EMBL/GenBank/DDBJ whole genome shotgun (WGS) entry which is preliminary data.</text>
</comment>
<evidence type="ECO:0000256" key="1">
    <source>
        <dbReference type="ARBA" id="ARBA00022729"/>
    </source>
</evidence>
<dbReference type="Proteomes" id="UP000477386">
    <property type="component" value="Unassembled WGS sequence"/>
</dbReference>